<accession>A0A0J8AXU5</accession>
<dbReference type="OrthoDB" id="10387946at2759"/>
<evidence type="ECO:0000313" key="1">
    <source>
        <dbReference type="EMBL" id="KMS93654.1"/>
    </source>
</evidence>
<reference evidence="1 2" key="1">
    <citation type="journal article" date="2014" name="Nature">
        <title>The genome of the recently domesticated crop plant sugar beet (Beta vulgaris).</title>
        <authorList>
            <person name="Dohm J.C."/>
            <person name="Minoche A.E."/>
            <person name="Holtgrawe D."/>
            <person name="Capella-Gutierrez S."/>
            <person name="Zakrzewski F."/>
            <person name="Tafer H."/>
            <person name="Rupp O."/>
            <person name="Sorensen T.R."/>
            <person name="Stracke R."/>
            <person name="Reinhardt R."/>
            <person name="Goesmann A."/>
            <person name="Kraft T."/>
            <person name="Schulz B."/>
            <person name="Stadler P.F."/>
            <person name="Schmidt T."/>
            <person name="Gabaldon T."/>
            <person name="Lehrach H."/>
            <person name="Weisshaar B."/>
            <person name="Himmelbauer H."/>
        </authorList>
    </citation>
    <scope>NUCLEOTIDE SEQUENCE [LARGE SCALE GENOMIC DNA]</scope>
    <source>
        <tissue evidence="1">Taproot</tissue>
    </source>
</reference>
<keyword evidence="2" id="KW-1185">Reference proteome</keyword>
<dbReference type="Proteomes" id="UP000035740">
    <property type="component" value="Unassembled WGS sequence"/>
</dbReference>
<feature type="non-terminal residue" evidence="1">
    <location>
        <position position="1"/>
    </location>
</feature>
<protein>
    <submittedName>
        <fullName evidence="1">Uncharacterized protein</fullName>
    </submittedName>
</protein>
<dbReference type="AlphaFoldDB" id="A0A0J8AXU5"/>
<organism evidence="1 2">
    <name type="scientific">Beta vulgaris subsp. vulgaris</name>
    <name type="common">Beet</name>
    <dbReference type="NCBI Taxonomy" id="3555"/>
    <lineage>
        <taxon>Eukaryota</taxon>
        <taxon>Viridiplantae</taxon>
        <taxon>Streptophyta</taxon>
        <taxon>Embryophyta</taxon>
        <taxon>Tracheophyta</taxon>
        <taxon>Spermatophyta</taxon>
        <taxon>Magnoliopsida</taxon>
        <taxon>eudicotyledons</taxon>
        <taxon>Gunneridae</taxon>
        <taxon>Pentapetalae</taxon>
        <taxon>Caryophyllales</taxon>
        <taxon>Chenopodiaceae</taxon>
        <taxon>Betoideae</taxon>
        <taxon>Beta</taxon>
    </lineage>
</organism>
<dbReference type="EMBL" id="KQ100348">
    <property type="protein sequence ID" value="KMS93654.1"/>
    <property type="molecule type" value="Genomic_DNA"/>
</dbReference>
<evidence type="ECO:0000313" key="2">
    <source>
        <dbReference type="Proteomes" id="UP000035740"/>
    </source>
</evidence>
<name>A0A0J8AXU5_BETVV</name>
<sequence length="81" mass="9512">LSFCYLQRRPIMARSLKSKRTKRLNTVKRGKLQVIMSERSKRQQALDAEMANRKVLPSATVNGHNWREYVMHLNSQSLKLN</sequence>
<proteinExistence type="predicted"/>
<dbReference type="Gramene" id="KMS93654">
    <property type="protein sequence ID" value="KMS93654"/>
    <property type="gene ID" value="BVRB_029290"/>
</dbReference>
<gene>
    <name evidence="1" type="ORF">BVRB_029290</name>
</gene>